<dbReference type="InterPro" id="IPR004183">
    <property type="entry name" value="Xdiol_dOase_suB"/>
</dbReference>
<sequence>MLVQGIGASHTPTILLPLEEWPATYARMRGAVAPPAAAARETPEFIDAARARIDADLATLRERIRAVEPDVVVIVGDDQNEVFGPAVNPTLAVYCGNEVSGETLVAFREKPGLNRRVDLKCAGDFGLFLAKSLIDQGFDPAVMTELRPLSKPEGIGHAFTRPAAFLGLDELGVPVVPVFLNSYHEPLPDGARCYDLGVAIGRAAQERPERVVVVGSGGLSHDPFGVRAGWVDDELDEWVLDRIRVGDTRALRNLFTFPSQTLHGGAGEIRSWITVAGAFENVPADVLDYIPLHHAITGVAFATWTPAEN</sequence>
<dbReference type="RefSeq" id="WP_093352569.1">
    <property type="nucleotide sequence ID" value="NZ_FOUY01000041.1"/>
</dbReference>
<dbReference type="GO" id="GO:0008198">
    <property type="term" value="F:ferrous iron binding"/>
    <property type="evidence" value="ECO:0007669"/>
    <property type="project" value="InterPro"/>
</dbReference>
<dbReference type="Pfam" id="PF02900">
    <property type="entry name" value="LigB"/>
    <property type="match status" value="1"/>
</dbReference>
<dbReference type="Proteomes" id="UP000199614">
    <property type="component" value="Unassembled WGS sequence"/>
</dbReference>
<gene>
    <name evidence="2" type="ORF">SAMN05216207_104138</name>
</gene>
<proteinExistence type="predicted"/>
<accession>A0A1I5FXH8</accession>
<evidence type="ECO:0000313" key="2">
    <source>
        <dbReference type="EMBL" id="SFO28445.1"/>
    </source>
</evidence>
<dbReference type="OrthoDB" id="8673673at2"/>
<keyword evidence="2" id="KW-0560">Oxidoreductase</keyword>
<dbReference type="GO" id="GO:0016702">
    <property type="term" value="F:oxidoreductase activity, acting on single donors with incorporation of molecular oxygen, incorporation of two atoms of oxygen"/>
    <property type="evidence" value="ECO:0007669"/>
    <property type="project" value="UniProtKB-ARBA"/>
</dbReference>
<protein>
    <submittedName>
        <fullName evidence="2">Protocatechuate 4,5-dioxygenase, beta chain</fullName>
    </submittedName>
</protein>
<reference evidence="2 3" key="1">
    <citation type="submission" date="2016-10" db="EMBL/GenBank/DDBJ databases">
        <authorList>
            <person name="de Groot N.N."/>
        </authorList>
    </citation>
    <scope>NUCLEOTIDE SEQUENCE [LARGE SCALE GENOMIC DNA]</scope>
    <source>
        <strain evidence="2 3">CGMCC 4.1877</strain>
    </source>
</reference>
<name>A0A1I5FXH8_PSUAM</name>
<organism evidence="2 3">
    <name type="scientific">Pseudonocardia ammonioxydans</name>
    <dbReference type="NCBI Taxonomy" id="260086"/>
    <lineage>
        <taxon>Bacteria</taxon>
        <taxon>Bacillati</taxon>
        <taxon>Actinomycetota</taxon>
        <taxon>Actinomycetes</taxon>
        <taxon>Pseudonocardiales</taxon>
        <taxon>Pseudonocardiaceae</taxon>
        <taxon>Pseudonocardia</taxon>
    </lineage>
</organism>
<keyword evidence="3" id="KW-1185">Reference proteome</keyword>
<keyword evidence="2" id="KW-0223">Dioxygenase</keyword>
<dbReference type="Gene3D" id="3.40.830.10">
    <property type="entry name" value="LigB-like"/>
    <property type="match status" value="1"/>
</dbReference>
<evidence type="ECO:0000259" key="1">
    <source>
        <dbReference type="Pfam" id="PF02900"/>
    </source>
</evidence>
<dbReference type="AlphaFoldDB" id="A0A1I5FXH8"/>
<dbReference type="STRING" id="260086.SAMN05216207_104138"/>
<dbReference type="SUPFAM" id="SSF53213">
    <property type="entry name" value="LigB-like"/>
    <property type="match status" value="1"/>
</dbReference>
<evidence type="ECO:0000313" key="3">
    <source>
        <dbReference type="Proteomes" id="UP000199614"/>
    </source>
</evidence>
<dbReference type="EMBL" id="FOUY01000041">
    <property type="protein sequence ID" value="SFO28445.1"/>
    <property type="molecule type" value="Genomic_DNA"/>
</dbReference>
<feature type="domain" description="Extradiol ring-cleavage dioxygenase class III enzyme subunit B" evidence="1">
    <location>
        <begin position="57"/>
        <end position="298"/>
    </location>
</feature>